<geneLocation type="plastid" evidence="2"/>
<sequence>MSTNKSFTAQDFASVLNQYNYNIHSGDIVAGTIFNQESQGFLVDIGANIAGYLPNEEIPYNLNQEEYHIDFINETREFFILAYNINSQQLLLSIKRLEYIRAWKRIKQLEAEDIVIQIPIHGTNKGGFITKLEGIQGFIPKSHINLASIDKNNNTIKCQLLIANEKNNKLIFSNKRALLQIHKHRLKIGQIIQGKIIKIQTYGLFIQIYDIIALLHISEIGNTRIKYINKMFKINEIIKVKIIHIDMKQGRISVSHRNIN</sequence>
<dbReference type="Pfam" id="PF00575">
    <property type="entry name" value="S1"/>
    <property type="match status" value="2"/>
</dbReference>
<keyword evidence="2" id="KW-0687">Ribonucleoprotein</keyword>
<name>A0A1C9CCC1_9FLOR</name>
<dbReference type="SMART" id="SM00316">
    <property type="entry name" value="S1"/>
    <property type="match status" value="3"/>
</dbReference>
<dbReference type="InterPro" id="IPR003029">
    <property type="entry name" value="S1_domain"/>
</dbReference>
<dbReference type="AlphaFoldDB" id="A0A1C9CCC1"/>
<dbReference type="SUPFAM" id="SSF50249">
    <property type="entry name" value="Nucleic acid-binding proteins"/>
    <property type="match status" value="2"/>
</dbReference>
<dbReference type="InterPro" id="IPR035104">
    <property type="entry name" value="Ribosomal_protein_S1-like"/>
</dbReference>
<dbReference type="Gene3D" id="2.40.50.140">
    <property type="entry name" value="Nucleic acid-binding proteins"/>
    <property type="match status" value="2"/>
</dbReference>
<protein>
    <submittedName>
        <fullName evidence="2">Ribosomal protein S1</fullName>
    </submittedName>
</protein>
<dbReference type="PROSITE" id="PS50126">
    <property type="entry name" value="S1"/>
    <property type="match status" value="2"/>
</dbReference>
<proteinExistence type="predicted"/>
<gene>
    <name evidence="2" type="primary">rps1</name>
    <name evidence="2" type="ORF">Aspa_150</name>
</gene>
<dbReference type="PRINTS" id="PR00681">
    <property type="entry name" value="RIBOSOMALS1"/>
</dbReference>
<dbReference type="InterPro" id="IPR052757">
    <property type="entry name" value="Ribosomal_protein_S1"/>
</dbReference>
<dbReference type="RefSeq" id="YP_009294546.1">
    <property type="nucleotide sequence ID" value="NC_031148.1"/>
</dbReference>
<keyword evidence="2" id="KW-0689">Ribosomal protein</keyword>
<feature type="domain" description="S1 motif" evidence="1">
    <location>
        <begin position="189"/>
        <end position="257"/>
    </location>
</feature>
<organism evidence="2">
    <name type="scientific">Asparagopsis taxiformis</name>
    <dbReference type="NCBI Taxonomy" id="260499"/>
    <lineage>
        <taxon>Eukaryota</taxon>
        <taxon>Rhodophyta</taxon>
        <taxon>Florideophyceae</taxon>
        <taxon>Rhodymeniophycidae</taxon>
        <taxon>Bonnemaisoniales</taxon>
        <taxon>Bonnemaisoniaceae</taxon>
        <taxon>Asparagopsis</taxon>
    </lineage>
</organism>
<dbReference type="PANTHER" id="PTHR47559:SF1">
    <property type="entry name" value="OS03G0844900 PROTEIN"/>
    <property type="match status" value="1"/>
</dbReference>
<dbReference type="GeneID" id="29070530"/>
<dbReference type="InterPro" id="IPR012340">
    <property type="entry name" value="NA-bd_OB-fold"/>
</dbReference>
<reference evidence="2" key="1">
    <citation type="journal article" date="2016" name="BMC Biol.">
        <title>Parallel evolution of highly conserved plastid genome architecture in red seaweeds and seed plants.</title>
        <authorList>
            <person name="Lee J."/>
            <person name="Cho C.H."/>
            <person name="Park S.I."/>
            <person name="Choi J.W."/>
            <person name="Song H.S."/>
            <person name="West J.A."/>
            <person name="Bhattacharya D."/>
            <person name="Yoon H.S."/>
        </authorList>
    </citation>
    <scope>NUCLEOTIDE SEQUENCE</scope>
</reference>
<dbReference type="GO" id="GO:0003676">
    <property type="term" value="F:nucleic acid binding"/>
    <property type="evidence" value="ECO:0007669"/>
    <property type="project" value="InterPro"/>
</dbReference>
<evidence type="ECO:0000259" key="1">
    <source>
        <dbReference type="PROSITE" id="PS50126"/>
    </source>
</evidence>
<dbReference type="PANTHER" id="PTHR47559">
    <property type="entry name" value="OS03G0844900 PROTEIN"/>
    <property type="match status" value="1"/>
</dbReference>
<dbReference type="EMBL" id="KX284717">
    <property type="protein sequence ID" value="AOM66029.1"/>
    <property type="molecule type" value="Genomic_DNA"/>
</dbReference>
<dbReference type="GO" id="GO:0005840">
    <property type="term" value="C:ribosome"/>
    <property type="evidence" value="ECO:0007669"/>
    <property type="project" value="UniProtKB-KW"/>
</dbReference>
<accession>A0A1C9CCC1</accession>
<evidence type="ECO:0000313" key="2">
    <source>
        <dbReference type="EMBL" id="AOM66029.1"/>
    </source>
</evidence>
<feature type="domain" description="S1 motif" evidence="1">
    <location>
        <begin position="26"/>
        <end position="95"/>
    </location>
</feature>
<keyword evidence="2" id="KW-0934">Plastid</keyword>